<dbReference type="Gene3D" id="3.40.630.30">
    <property type="match status" value="1"/>
</dbReference>
<protein>
    <recommendedName>
        <fullName evidence="2">GNAT family N-acetyltransferase</fullName>
    </recommendedName>
</protein>
<dbReference type="SUPFAM" id="SSF55729">
    <property type="entry name" value="Acyl-CoA N-acyltransferases (Nat)"/>
    <property type="match status" value="1"/>
</dbReference>
<accession>A0AAT9HZS0</accession>
<evidence type="ECO:0000313" key="1">
    <source>
        <dbReference type="EMBL" id="BFO22459.1"/>
    </source>
</evidence>
<name>A0AAT9HZS0_9ACTN</name>
<gene>
    <name evidence="1" type="ORF">SHKM778_88470</name>
</gene>
<dbReference type="AlphaFoldDB" id="A0AAT9HZS0"/>
<dbReference type="InterPro" id="IPR016181">
    <property type="entry name" value="Acyl_CoA_acyltransferase"/>
</dbReference>
<reference evidence="1" key="1">
    <citation type="submission" date="2024-06" db="EMBL/GenBank/DDBJ databases">
        <authorList>
            <consortium name="consrtm"/>
            <person name="Uemura M."/>
            <person name="Terahara T."/>
        </authorList>
    </citation>
    <scope>NUCLEOTIDE SEQUENCE</scope>
    <source>
        <strain evidence="1">KM77-8</strain>
    </source>
</reference>
<sequence length="93" mass="9409">MLVGSAAPAGEAAGATVAARVLPEHRGQGHGTALHAAGTAHARGLCAAETETGVPAADTEGPRLAAAAGFTERERYVPDGRREERADLRLRAG</sequence>
<reference evidence="1" key="2">
    <citation type="submission" date="2024-07" db="EMBL/GenBank/DDBJ databases">
        <title>Streptomyces haneummycinica sp. nov., a new antibiotic-producing actinobacterium isolated from marine sediment.</title>
        <authorList>
            <person name="Uemura M."/>
            <person name="Hamada M."/>
            <person name="Hirano S."/>
            <person name="Kobayashi K."/>
            <person name="Ohshiro T."/>
            <person name="Kobayashi T."/>
            <person name="Terahara T."/>
        </authorList>
    </citation>
    <scope>NUCLEOTIDE SEQUENCE</scope>
    <source>
        <strain evidence="1">KM77-8</strain>
    </source>
</reference>
<evidence type="ECO:0008006" key="2">
    <source>
        <dbReference type="Google" id="ProtNLM"/>
    </source>
</evidence>
<organism evidence="1">
    <name type="scientific">Streptomyces haneummycinicus</name>
    <dbReference type="NCBI Taxonomy" id="3074435"/>
    <lineage>
        <taxon>Bacteria</taxon>
        <taxon>Bacillati</taxon>
        <taxon>Actinomycetota</taxon>
        <taxon>Actinomycetes</taxon>
        <taxon>Kitasatosporales</taxon>
        <taxon>Streptomycetaceae</taxon>
        <taxon>Streptomyces</taxon>
    </lineage>
</organism>
<dbReference type="EMBL" id="AP035768">
    <property type="protein sequence ID" value="BFO22459.1"/>
    <property type="molecule type" value="Genomic_DNA"/>
</dbReference>
<proteinExistence type="predicted"/>